<dbReference type="RefSeq" id="WP_095618737.1">
    <property type="nucleotide sequence ID" value="NZ_NSKD01000012.1"/>
</dbReference>
<sequence>MRAIKRTAAAVSTAATSAVVSMQAAASDGSGESTLDTASIVDHLSGTVTGNITTIGAAILTVGGVVYGIGVLRGFLKA</sequence>
<reference evidence="3 4" key="1">
    <citation type="submission" date="2017-08" db="EMBL/GenBank/DDBJ databases">
        <title>Halovibrio sewagensis sp. nov., isolated from wastewater of high salinity.</title>
        <authorList>
            <person name="Dong X."/>
            <person name="Zhang G."/>
        </authorList>
    </citation>
    <scope>NUCLEOTIDE SEQUENCE [LARGE SCALE GENOMIC DNA]</scope>
    <source>
        <strain evidence="3 4">YL5-2</strain>
    </source>
</reference>
<evidence type="ECO:0008006" key="5">
    <source>
        <dbReference type="Google" id="ProtNLM"/>
    </source>
</evidence>
<keyword evidence="4" id="KW-1185">Reference proteome</keyword>
<evidence type="ECO:0000256" key="1">
    <source>
        <dbReference type="SAM" id="Phobius"/>
    </source>
</evidence>
<evidence type="ECO:0000313" key="4">
    <source>
        <dbReference type="Proteomes" id="UP000218896"/>
    </source>
</evidence>
<keyword evidence="2" id="KW-0732">Signal</keyword>
<name>A0A2A2EVP5_9GAMM</name>
<accession>A0A2A2EVP5</accession>
<organism evidence="3 4">
    <name type="scientific">Halovibrio salipaludis</name>
    <dbReference type="NCBI Taxonomy" id="2032626"/>
    <lineage>
        <taxon>Bacteria</taxon>
        <taxon>Pseudomonadati</taxon>
        <taxon>Pseudomonadota</taxon>
        <taxon>Gammaproteobacteria</taxon>
        <taxon>Oceanospirillales</taxon>
        <taxon>Halomonadaceae</taxon>
        <taxon>Halovibrio</taxon>
    </lineage>
</organism>
<feature type="transmembrane region" description="Helical" evidence="1">
    <location>
        <begin position="50"/>
        <end position="72"/>
    </location>
</feature>
<feature type="chain" id="PRO_5012810295" description="Methyltransferase" evidence="2">
    <location>
        <begin position="27"/>
        <end position="78"/>
    </location>
</feature>
<dbReference type="EMBL" id="NSKD01000012">
    <property type="protein sequence ID" value="PAU76427.1"/>
    <property type="molecule type" value="Genomic_DNA"/>
</dbReference>
<proteinExistence type="predicted"/>
<keyword evidence="1" id="KW-0812">Transmembrane</keyword>
<dbReference type="Proteomes" id="UP000218896">
    <property type="component" value="Unassembled WGS sequence"/>
</dbReference>
<gene>
    <name evidence="3" type="ORF">CK501_15945</name>
</gene>
<feature type="signal peptide" evidence="2">
    <location>
        <begin position="1"/>
        <end position="26"/>
    </location>
</feature>
<evidence type="ECO:0000313" key="3">
    <source>
        <dbReference type="EMBL" id="PAU76427.1"/>
    </source>
</evidence>
<evidence type="ECO:0000256" key="2">
    <source>
        <dbReference type="SAM" id="SignalP"/>
    </source>
</evidence>
<comment type="caution">
    <text evidence="3">The sequence shown here is derived from an EMBL/GenBank/DDBJ whole genome shotgun (WGS) entry which is preliminary data.</text>
</comment>
<keyword evidence="1" id="KW-1133">Transmembrane helix</keyword>
<dbReference type="AlphaFoldDB" id="A0A2A2EVP5"/>
<keyword evidence="1" id="KW-0472">Membrane</keyword>
<protein>
    <recommendedName>
        <fullName evidence="5">Methyltransferase</fullName>
    </recommendedName>
</protein>